<comment type="caution">
    <text evidence="2">The sequence shown here is derived from an EMBL/GenBank/DDBJ whole genome shotgun (WGS) entry which is preliminary data.</text>
</comment>
<evidence type="ECO:0000256" key="1">
    <source>
        <dbReference type="SAM" id="MobiDB-lite"/>
    </source>
</evidence>
<dbReference type="OrthoDB" id="421057at2759"/>
<proteinExistence type="predicted"/>
<dbReference type="AlphaFoldDB" id="A0A812T6B1"/>
<gene>
    <name evidence="2" type="ORF">SNAT2548_LOCUS28456</name>
</gene>
<dbReference type="EMBL" id="CAJNDS010002517">
    <property type="protein sequence ID" value="CAE7508152.1"/>
    <property type="molecule type" value="Genomic_DNA"/>
</dbReference>
<dbReference type="Proteomes" id="UP000604046">
    <property type="component" value="Unassembled WGS sequence"/>
</dbReference>
<feature type="compositionally biased region" description="Basic residues" evidence="1">
    <location>
        <begin position="39"/>
        <end position="55"/>
    </location>
</feature>
<reference evidence="2" key="1">
    <citation type="submission" date="2021-02" db="EMBL/GenBank/DDBJ databases">
        <authorList>
            <person name="Dougan E. K."/>
            <person name="Rhodes N."/>
            <person name="Thang M."/>
            <person name="Chan C."/>
        </authorList>
    </citation>
    <scope>NUCLEOTIDE SEQUENCE</scope>
</reference>
<evidence type="ECO:0000313" key="3">
    <source>
        <dbReference type="Proteomes" id="UP000604046"/>
    </source>
</evidence>
<name>A0A812T6B1_9DINO</name>
<accession>A0A812T6B1</accession>
<organism evidence="2 3">
    <name type="scientific">Symbiodinium natans</name>
    <dbReference type="NCBI Taxonomy" id="878477"/>
    <lineage>
        <taxon>Eukaryota</taxon>
        <taxon>Sar</taxon>
        <taxon>Alveolata</taxon>
        <taxon>Dinophyceae</taxon>
        <taxon>Suessiales</taxon>
        <taxon>Symbiodiniaceae</taxon>
        <taxon>Symbiodinium</taxon>
    </lineage>
</organism>
<feature type="region of interest" description="Disordered" evidence="1">
    <location>
        <begin position="298"/>
        <end position="348"/>
    </location>
</feature>
<sequence>MGPKKTVKALHAEEDGFDLPEEAPRDESEGNLAEAHASARGRGRGGKKGGGRGRSKATGETKKRQPVTCCIVPGCTYPKYPGCRFCSLGDHKKAFDNLMYQRRSRKDITQEQKDAFDETMQDDGLAGREVHQFAMDNPPELKKKGLVDFAKFVRIRGERLATVDQNGCRPFTERAWYKYAENVEGLSEQEAQEQWKTFYADRSLKRDNMGFHGAERLWLPVHELDFKERSHYVDNQVHEFSGDLRAPAAAERQMLKDGKHVCAVCGEFAVCRNSSLQDHLKRQDLSFDDEHFSRSAMQMEDLAKGPPTTPHKKDSKGKMKDEDELTPEKVASLNPTREGPILHRSMESSRKKIVQDFKKCDLVAKKAMDTFKEHPTELKAADRALLSFARTLQFRFETGCRCQGQAKDIQQMVPDASMCAVGPSVSASVGSDSAAAAPPSPSSTAAKSQVVTAEQLAARQAMSFRDFLAEVRTQKHKFWDGNVADLPTLEEVEEMQDKALTERDPLEFAKLKKEWALKEKILQCIPKAIKQAADDISKHMKVKVTENNREKRRRDEQTSKDALRKIREDAQAAADQVKRRKTEGKKAQALFTITLPVETVPQVPMLTDTCKSGDHWKSPWMMSGGEDLAACLGDSALQRALSSWGSQYKRAMSNAKLTQASLPMDDKQGRPSFNAYIEKLLPRSEVPDISEVAGGKGFMDATWLFGLAMDNTCAGFIPNHASTFRVLVVGEVRFFIIEWCSLSSVMLQNEPEPKPNPEALLTKLQTLDETALTEILKQGINSRQCVLKAKQVLFIPAGWLVVEAAVPQGEHIYGLRKNVFLKSSANKYEEGIKITQASGNSESACERMRKVLEILKK</sequence>
<protein>
    <submittedName>
        <fullName evidence="2">Uncharacterized protein</fullName>
    </submittedName>
</protein>
<evidence type="ECO:0000313" key="2">
    <source>
        <dbReference type="EMBL" id="CAE7508152.1"/>
    </source>
</evidence>
<feature type="region of interest" description="Disordered" evidence="1">
    <location>
        <begin position="1"/>
        <end position="63"/>
    </location>
</feature>
<keyword evidence="3" id="KW-1185">Reference proteome</keyword>